<evidence type="ECO:0000313" key="1">
    <source>
        <dbReference type="EMBL" id="GAH88858.1"/>
    </source>
</evidence>
<comment type="caution">
    <text evidence="1">The sequence shown here is derived from an EMBL/GenBank/DDBJ whole genome shotgun (WGS) entry which is preliminary data.</text>
</comment>
<feature type="non-terminal residue" evidence="1">
    <location>
        <position position="1"/>
    </location>
</feature>
<proteinExistence type="predicted"/>
<organism evidence="1">
    <name type="scientific">marine sediment metagenome</name>
    <dbReference type="NCBI Taxonomy" id="412755"/>
    <lineage>
        <taxon>unclassified sequences</taxon>
        <taxon>metagenomes</taxon>
        <taxon>ecological metagenomes</taxon>
    </lineage>
</organism>
<sequence length="75" mass="8688">VPCDEPDELASLLKDIVIESTFQGWQVQPSVHASIKKDIILELVKYAKEHPEVNLNPDDYSRFSQEAMKYVEKHF</sequence>
<gene>
    <name evidence="1" type="ORF">S03H2_56642</name>
</gene>
<protein>
    <submittedName>
        <fullName evidence="1">Uncharacterized protein</fullName>
    </submittedName>
</protein>
<accession>X1L3U0</accession>
<dbReference type="EMBL" id="BARU01036255">
    <property type="protein sequence ID" value="GAH88858.1"/>
    <property type="molecule type" value="Genomic_DNA"/>
</dbReference>
<reference evidence="1" key="1">
    <citation type="journal article" date="2014" name="Front. Microbiol.">
        <title>High frequency of phylogenetically diverse reductive dehalogenase-homologous genes in deep subseafloor sedimentary metagenomes.</title>
        <authorList>
            <person name="Kawai M."/>
            <person name="Futagami T."/>
            <person name="Toyoda A."/>
            <person name="Takaki Y."/>
            <person name="Nishi S."/>
            <person name="Hori S."/>
            <person name="Arai W."/>
            <person name="Tsubouchi T."/>
            <person name="Morono Y."/>
            <person name="Uchiyama I."/>
            <person name="Ito T."/>
            <person name="Fujiyama A."/>
            <person name="Inagaki F."/>
            <person name="Takami H."/>
        </authorList>
    </citation>
    <scope>NUCLEOTIDE SEQUENCE</scope>
    <source>
        <strain evidence="1">Expedition CK06-06</strain>
    </source>
</reference>
<dbReference type="AlphaFoldDB" id="X1L3U0"/>
<name>X1L3U0_9ZZZZ</name>